<keyword evidence="2" id="KW-0472">Membrane</keyword>
<dbReference type="AlphaFoldDB" id="A0A939RTL2"/>
<feature type="region of interest" description="Disordered" evidence="1">
    <location>
        <begin position="142"/>
        <end position="168"/>
    </location>
</feature>
<feature type="transmembrane region" description="Helical" evidence="2">
    <location>
        <begin position="20"/>
        <end position="38"/>
    </location>
</feature>
<keyword evidence="2" id="KW-1133">Transmembrane helix</keyword>
<feature type="transmembrane region" description="Helical" evidence="2">
    <location>
        <begin position="44"/>
        <end position="61"/>
    </location>
</feature>
<evidence type="ECO:0000256" key="1">
    <source>
        <dbReference type="SAM" id="MobiDB-lite"/>
    </source>
</evidence>
<keyword evidence="4" id="KW-1185">Reference proteome</keyword>
<dbReference type="Proteomes" id="UP000664209">
    <property type="component" value="Unassembled WGS sequence"/>
</dbReference>
<evidence type="ECO:0000313" key="4">
    <source>
        <dbReference type="Proteomes" id="UP000664209"/>
    </source>
</evidence>
<protein>
    <recommendedName>
        <fullName evidence="5">PH domain-containing protein</fullName>
    </recommendedName>
</protein>
<sequence>MTSEVNDEVGTVLSIPGTTWGPQLAAALIYVGIGLAWLVLEDGLLGWVFLALGVAFGVNTWRRASLRVRMTSEAVVVERHRRSTRIPWGEVRAVVVRRSFWSGDVVMLVPEGGEPVTALMKSSWFDDSFERNLGVLRQRWRSQTGTEPRVGDERRDGYSAAQNTGSAS</sequence>
<evidence type="ECO:0000256" key="2">
    <source>
        <dbReference type="SAM" id="Phobius"/>
    </source>
</evidence>
<dbReference type="RefSeq" id="WP_208055048.1">
    <property type="nucleotide sequence ID" value="NZ_JAGEMK010000002.1"/>
</dbReference>
<reference evidence="3" key="1">
    <citation type="submission" date="2021-03" db="EMBL/GenBank/DDBJ databases">
        <title>Actinotalea soli sp. nov., isolated from soil.</title>
        <authorList>
            <person name="Ping W."/>
            <person name="Zhang J."/>
        </authorList>
    </citation>
    <scope>NUCLEOTIDE SEQUENCE</scope>
    <source>
        <strain evidence="3">BY-33</strain>
    </source>
</reference>
<gene>
    <name evidence="3" type="ORF">J4G33_06190</name>
</gene>
<proteinExistence type="predicted"/>
<evidence type="ECO:0000313" key="3">
    <source>
        <dbReference type="EMBL" id="MBO1751389.1"/>
    </source>
</evidence>
<organism evidence="3 4">
    <name type="scientific">Actinotalea soli</name>
    <dbReference type="NCBI Taxonomy" id="2819234"/>
    <lineage>
        <taxon>Bacteria</taxon>
        <taxon>Bacillati</taxon>
        <taxon>Actinomycetota</taxon>
        <taxon>Actinomycetes</taxon>
        <taxon>Micrococcales</taxon>
        <taxon>Cellulomonadaceae</taxon>
        <taxon>Actinotalea</taxon>
    </lineage>
</organism>
<accession>A0A939RTL2</accession>
<dbReference type="EMBL" id="JAGEMK010000002">
    <property type="protein sequence ID" value="MBO1751389.1"/>
    <property type="molecule type" value="Genomic_DNA"/>
</dbReference>
<comment type="caution">
    <text evidence="3">The sequence shown here is derived from an EMBL/GenBank/DDBJ whole genome shotgun (WGS) entry which is preliminary data.</text>
</comment>
<name>A0A939RTL2_9CELL</name>
<keyword evidence="2" id="KW-0812">Transmembrane</keyword>
<evidence type="ECO:0008006" key="5">
    <source>
        <dbReference type="Google" id="ProtNLM"/>
    </source>
</evidence>